<comment type="similarity">
    <text evidence="2">Belongs to the EspG family.</text>
</comment>
<evidence type="ECO:0000256" key="1">
    <source>
        <dbReference type="ARBA" id="ARBA00004496"/>
    </source>
</evidence>
<evidence type="ECO:0000256" key="4">
    <source>
        <dbReference type="ARBA" id="ARBA00023186"/>
    </source>
</evidence>
<evidence type="ECO:0000256" key="3">
    <source>
        <dbReference type="ARBA" id="ARBA00022490"/>
    </source>
</evidence>
<dbReference type="EMBL" id="JBHTIW010000002">
    <property type="protein sequence ID" value="MFD0919308.1"/>
    <property type="molecule type" value="Genomic_DNA"/>
</dbReference>
<evidence type="ECO:0000256" key="5">
    <source>
        <dbReference type="SAM" id="MobiDB-lite"/>
    </source>
</evidence>
<dbReference type="Proteomes" id="UP001597018">
    <property type="component" value="Unassembled WGS sequence"/>
</dbReference>
<evidence type="ECO:0000313" key="6">
    <source>
        <dbReference type="EMBL" id="MFD0919308.1"/>
    </source>
</evidence>
<gene>
    <name evidence="6" type="ORF">ACFQ16_06090</name>
</gene>
<protein>
    <submittedName>
        <fullName evidence="6">ESX secretion-associated protein EspG</fullName>
    </submittedName>
</protein>
<organism evidence="6 7">
    <name type="scientific">Saccharopolyspora rosea</name>
    <dbReference type="NCBI Taxonomy" id="524884"/>
    <lineage>
        <taxon>Bacteria</taxon>
        <taxon>Bacillati</taxon>
        <taxon>Actinomycetota</taxon>
        <taxon>Actinomycetes</taxon>
        <taxon>Pseudonocardiales</taxon>
        <taxon>Pseudonocardiaceae</taxon>
        <taxon>Saccharopolyspora</taxon>
    </lineage>
</organism>
<dbReference type="Pfam" id="PF14011">
    <property type="entry name" value="ESX-1_EspG"/>
    <property type="match status" value="1"/>
</dbReference>
<keyword evidence="4" id="KW-0143">Chaperone</keyword>
<evidence type="ECO:0000313" key="7">
    <source>
        <dbReference type="Proteomes" id="UP001597018"/>
    </source>
</evidence>
<proteinExistence type="inferred from homology"/>
<keyword evidence="3" id="KW-0963">Cytoplasm</keyword>
<dbReference type="RefSeq" id="WP_263251188.1">
    <property type="nucleotide sequence ID" value="NZ_BAABLT010000019.1"/>
</dbReference>
<evidence type="ECO:0000256" key="2">
    <source>
        <dbReference type="ARBA" id="ARBA00006411"/>
    </source>
</evidence>
<dbReference type="InterPro" id="IPR025734">
    <property type="entry name" value="EspG"/>
</dbReference>
<keyword evidence="7" id="KW-1185">Reference proteome</keyword>
<accession>A0ABW3FP59</accession>
<comment type="caution">
    <text evidence="6">The sequence shown here is derived from an EMBL/GenBank/DDBJ whole genome shotgun (WGS) entry which is preliminary data.</text>
</comment>
<sequence length="271" mass="29552">MSVVARWQLPPVHVDVVLEYLGLGDLVLPLAVPSFGHTTEQFADIGRRELGNMVANGAVVDDEVHPALAEALRLLAHPHLWVDSVWFPQVGEDHCWRTVAVRTEGDRVVLGVQPPAEDPRFGGMLTVEVHQNVPLPQVLLGTLPPAPPGTRGAPKVPASSFRVGQEEAEPGSVLQTATRARGSSGDREHELYQAIGRAPHVRVGQIAANSRDPHGRTRRSPILRWFDNVEPDGRYLDHDERGVAGERIHMLTPADARLIGAQVDALLAQVR</sequence>
<feature type="region of interest" description="Disordered" evidence="5">
    <location>
        <begin position="165"/>
        <end position="186"/>
    </location>
</feature>
<name>A0ABW3FP59_9PSEU</name>
<comment type="subcellular location">
    <subcellularLocation>
        <location evidence="1">Cytoplasm</location>
    </subcellularLocation>
</comment>
<reference evidence="7" key="1">
    <citation type="journal article" date="2019" name="Int. J. Syst. Evol. Microbiol.">
        <title>The Global Catalogue of Microorganisms (GCM) 10K type strain sequencing project: providing services to taxonomists for standard genome sequencing and annotation.</title>
        <authorList>
            <consortium name="The Broad Institute Genomics Platform"/>
            <consortium name="The Broad Institute Genome Sequencing Center for Infectious Disease"/>
            <person name="Wu L."/>
            <person name="Ma J."/>
        </authorList>
    </citation>
    <scope>NUCLEOTIDE SEQUENCE [LARGE SCALE GENOMIC DNA]</scope>
    <source>
        <strain evidence="7">CCUG 56401</strain>
    </source>
</reference>